<dbReference type="STRING" id="3088.A0A383VKU8"/>
<accession>A0A383VKU8</accession>
<dbReference type="InterPro" id="IPR020904">
    <property type="entry name" value="Sc_DH/Rdtase_CS"/>
</dbReference>
<dbReference type="GO" id="GO:0008202">
    <property type="term" value="P:steroid metabolic process"/>
    <property type="evidence" value="ECO:0007669"/>
    <property type="project" value="TreeGrafter"/>
</dbReference>
<protein>
    <submittedName>
        <fullName evidence="2">Uncharacterized protein</fullName>
    </submittedName>
</protein>
<evidence type="ECO:0000313" key="2">
    <source>
        <dbReference type="EMBL" id="SZX65801.1"/>
    </source>
</evidence>
<dbReference type="PRINTS" id="PR00080">
    <property type="entry name" value="SDRFAMILY"/>
</dbReference>
<dbReference type="Proteomes" id="UP000256970">
    <property type="component" value="Unassembled WGS sequence"/>
</dbReference>
<dbReference type="InterPro" id="IPR036291">
    <property type="entry name" value="NAD(P)-bd_dom_sf"/>
</dbReference>
<dbReference type="SUPFAM" id="SSF51735">
    <property type="entry name" value="NAD(P)-binding Rossmann-fold domains"/>
    <property type="match status" value="1"/>
</dbReference>
<evidence type="ECO:0000313" key="3">
    <source>
        <dbReference type="Proteomes" id="UP000256970"/>
    </source>
</evidence>
<dbReference type="PANTHER" id="PTHR43313:SF1">
    <property type="entry name" value="3BETA-HYDROXYSTEROID DEHYDROGENASE DHS-16"/>
    <property type="match status" value="1"/>
</dbReference>
<comment type="similarity">
    <text evidence="1">Belongs to the short-chain dehydrogenases/reductases (SDR) family.</text>
</comment>
<dbReference type="CDD" id="cd05374">
    <property type="entry name" value="17beta-HSD-like_SDR_c"/>
    <property type="match status" value="1"/>
</dbReference>
<dbReference type="PRINTS" id="PR00081">
    <property type="entry name" value="GDHRDH"/>
</dbReference>
<evidence type="ECO:0000256" key="1">
    <source>
        <dbReference type="RuleBase" id="RU000363"/>
    </source>
</evidence>
<dbReference type="AlphaFoldDB" id="A0A383VKU8"/>
<reference evidence="2 3" key="1">
    <citation type="submission" date="2016-10" db="EMBL/GenBank/DDBJ databases">
        <authorList>
            <person name="Cai Z."/>
        </authorList>
    </citation>
    <scope>NUCLEOTIDE SEQUENCE [LARGE SCALE GENOMIC DNA]</scope>
</reference>
<organism evidence="2 3">
    <name type="scientific">Tetradesmus obliquus</name>
    <name type="common">Green alga</name>
    <name type="synonym">Acutodesmus obliquus</name>
    <dbReference type="NCBI Taxonomy" id="3088"/>
    <lineage>
        <taxon>Eukaryota</taxon>
        <taxon>Viridiplantae</taxon>
        <taxon>Chlorophyta</taxon>
        <taxon>core chlorophytes</taxon>
        <taxon>Chlorophyceae</taxon>
        <taxon>CS clade</taxon>
        <taxon>Sphaeropleales</taxon>
        <taxon>Scenedesmaceae</taxon>
        <taxon>Tetradesmus</taxon>
    </lineage>
</organism>
<dbReference type="EMBL" id="FNXT01000665">
    <property type="protein sequence ID" value="SZX65801.1"/>
    <property type="molecule type" value="Genomic_DNA"/>
</dbReference>
<dbReference type="Pfam" id="PF00106">
    <property type="entry name" value="adh_short"/>
    <property type="match status" value="1"/>
</dbReference>
<dbReference type="PANTHER" id="PTHR43313">
    <property type="entry name" value="SHORT-CHAIN DEHYDROGENASE/REDUCTASE FAMILY 9C"/>
    <property type="match status" value="1"/>
</dbReference>
<proteinExistence type="inferred from homology"/>
<dbReference type="GO" id="GO:0016491">
    <property type="term" value="F:oxidoreductase activity"/>
    <property type="evidence" value="ECO:0007669"/>
    <property type="project" value="TreeGrafter"/>
</dbReference>
<name>A0A383VKU8_TETOB</name>
<keyword evidence="3" id="KW-1185">Reference proteome</keyword>
<dbReference type="InterPro" id="IPR002347">
    <property type="entry name" value="SDR_fam"/>
</dbReference>
<sequence length="301" mass="31697">MITGCDSGIGKETAIKLAAEGWCVFAGVFTEAGLQLGQASPTIHAIPLDVTSQESIQAAAQVVAAAVGADGLQLLVNNAGIGSLAPAECLSLQEFRRVLEVNVVGVLATCQAFLPLLRAGQHKGRIVNLGSVAGHLPMPHYGPYSASKHALEGLSDCMAYELAPQGIAVVLVKPGPAATPIWQSLGTVQQRLAHVITSPGMEQLYAADFESMLRESEKAGAAGCAASEVAAAILDAATSAWPRGRYHVGPNAAVYHWLRRLLPDEVWFKTMQQALANEVRKERCRQYNNGAAAVGTYSKTD</sequence>
<dbReference type="PROSITE" id="PS00061">
    <property type="entry name" value="ADH_SHORT"/>
    <property type="match status" value="1"/>
</dbReference>
<gene>
    <name evidence="2" type="ORF">BQ4739_LOCUS6267</name>
</gene>
<dbReference type="Gene3D" id="3.40.50.720">
    <property type="entry name" value="NAD(P)-binding Rossmann-like Domain"/>
    <property type="match status" value="1"/>
</dbReference>